<dbReference type="EMBL" id="JACEIK010012194">
    <property type="protein sequence ID" value="MCE3216066.1"/>
    <property type="molecule type" value="Genomic_DNA"/>
</dbReference>
<evidence type="ECO:0000313" key="3">
    <source>
        <dbReference type="Proteomes" id="UP000823775"/>
    </source>
</evidence>
<reference evidence="2 3" key="1">
    <citation type="journal article" date="2021" name="BMC Genomics">
        <title>Datura genome reveals duplications of psychoactive alkaloid biosynthetic genes and high mutation rate following tissue culture.</title>
        <authorList>
            <person name="Rajewski A."/>
            <person name="Carter-House D."/>
            <person name="Stajich J."/>
            <person name="Litt A."/>
        </authorList>
    </citation>
    <scope>NUCLEOTIDE SEQUENCE [LARGE SCALE GENOMIC DNA]</scope>
    <source>
        <strain evidence="2">AR-01</strain>
    </source>
</reference>
<evidence type="ECO:0000256" key="1">
    <source>
        <dbReference type="SAM" id="Phobius"/>
    </source>
</evidence>
<keyword evidence="1" id="KW-1133">Transmembrane helix</keyword>
<evidence type="ECO:0000313" key="2">
    <source>
        <dbReference type="EMBL" id="MCE3216066.1"/>
    </source>
</evidence>
<gene>
    <name evidence="2" type="ORF">HAX54_004672</name>
</gene>
<name>A0ABS8WWY0_DATST</name>
<dbReference type="Proteomes" id="UP000823775">
    <property type="component" value="Unassembled WGS sequence"/>
</dbReference>
<organism evidence="2 3">
    <name type="scientific">Datura stramonium</name>
    <name type="common">Jimsonweed</name>
    <name type="synonym">Common thornapple</name>
    <dbReference type="NCBI Taxonomy" id="4076"/>
    <lineage>
        <taxon>Eukaryota</taxon>
        <taxon>Viridiplantae</taxon>
        <taxon>Streptophyta</taxon>
        <taxon>Embryophyta</taxon>
        <taxon>Tracheophyta</taxon>
        <taxon>Spermatophyta</taxon>
        <taxon>Magnoliopsida</taxon>
        <taxon>eudicotyledons</taxon>
        <taxon>Gunneridae</taxon>
        <taxon>Pentapetalae</taxon>
        <taxon>asterids</taxon>
        <taxon>lamiids</taxon>
        <taxon>Solanales</taxon>
        <taxon>Solanaceae</taxon>
        <taxon>Solanoideae</taxon>
        <taxon>Datureae</taxon>
        <taxon>Datura</taxon>
    </lineage>
</organism>
<feature type="transmembrane region" description="Helical" evidence="1">
    <location>
        <begin position="25"/>
        <end position="48"/>
    </location>
</feature>
<keyword evidence="1" id="KW-0472">Membrane</keyword>
<accession>A0ABS8WWY0</accession>
<keyword evidence="3" id="KW-1185">Reference proteome</keyword>
<keyword evidence="1" id="KW-0812">Transmembrane</keyword>
<comment type="caution">
    <text evidence="2">The sequence shown here is derived from an EMBL/GenBank/DDBJ whole genome shotgun (WGS) entry which is preliminary data.</text>
</comment>
<proteinExistence type="predicted"/>
<sequence length="80" mass="8844">MRPEIMAGWQKGKERREMVRSGGQWFHGTVLVWWCCLAGINGGLFFPVAGDGELKKKRGEGRCGAAQWCDGEGEEDAGEE</sequence>
<protein>
    <submittedName>
        <fullName evidence="2">Uncharacterized protein</fullName>
    </submittedName>
</protein>